<dbReference type="EMBL" id="JAMWYS010000034">
    <property type="protein sequence ID" value="MCO4293252.1"/>
    <property type="molecule type" value="Genomic_DNA"/>
</dbReference>
<dbReference type="GO" id="GO:0009279">
    <property type="term" value="C:cell outer membrane"/>
    <property type="evidence" value="ECO:0007669"/>
    <property type="project" value="UniProtKB-SubCell"/>
</dbReference>
<evidence type="ECO:0000256" key="2">
    <source>
        <dbReference type="ARBA" id="ARBA00022452"/>
    </source>
</evidence>
<feature type="coiled-coil region" evidence="6">
    <location>
        <begin position="376"/>
        <end position="403"/>
    </location>
</feature>
<protein>
    <submittedName>
        <fullName evidence="7">TolC family protein</fullName>
    </submittedName>
</protein>
<reference evidence="7" key="1">
    <citation type="submission" date="2022-06" db="EMBL/GenBank/DDBJ databases">
        <title>Solitalea sp. MAHUQ-68 isolated from rhizospheric soil.</title>
        <authorList>
            <person name="Huq M.A."/>
        </authorList>
    </citation>
    <scope>NUCLEOTIDE SEQUENCE</scope>
    <source>
        <strain evidence="7">MAHUQ-68</strain>
    </source>
</reference>
<evidence type="ECO:0000256" key="6">
    <source>
        <dbReference type="SAM" id="Coils"/>
    </source>
</evidence>
<comment type="caution">
    <text evidence="7">The sequence shown here is derived from an EMBL/GenBank/DDBJ whole genome shotgun (WGS) entry which is preliminary data.</text>
</comment>
<evidence type="ECO:0000256" key="3">
    <source>
        <dbReference type="ARBA" id="ARBA00022692"/>
    </source>
</evidence>
<evidence type="ECO:0000256" key="1">
    <source>
        <dbReference type="ARBA" id="ARBA00004442"/>
    </source>
</evidence>
<dbReference type="RefSeq" id="WP_252587763.1">
    <property type="nucleotide sequence ID" value="NZ_JAMWYS010000034.1"/>
</dbReference>
<comment type="subcellular location">
    <subcellularLocation>
        <location evidence="1">Cell outer membrane</location>
    </subcellularLocation>
</comment>
<evidence type="ECO:0000256" key="5">
    <source>
        <dbReference type="ARBA" id="ARBA00023237"/>
    </source>
</evidence>
<proteinExistence type="predicted"/>
<dbReference type="AlphaFoldDB" id="A0A9X2F233"/>
<dbReference type="Gene3D" id="1.20.1600.10">
    <property type="entry name" value="Outer membrane efflux proteins (OEP)"/>
    <property type="match status" value="1"/>
</dbReference>
<organism evidence="7 8">
    <name type="scientific">Solitalea agri</name>
    <dbReference type="NCBI Taxonomy" id="2953739"/>
    <lineage>
        <taxon>Bacteria</taxon>
        <taxon>Pseudomonadati</taxon>
        <taxon>Bacteroidota</taxon>
        <taxon>Sphingobacteriia</taxon>
        <taxon>Sphingobacteriales</taxon>
        <taxon>Sphingobacteriaceae</taxon>
        <taxon>Solitalea</taxon>
    </lineage>
</organism>
<keyword evidence="4" id="KW-0472">Membrane</keyword>
<dbReference type="GO" id="GO:0015288">
    <property type="term" value="F:porin activity"/>
    <property type="evidence" value="ECO:0007669"/>
    <property type="project" value="TreeGrafter"/>
</dbReference>
<keyword evidence="8" id="KW-1185">Reference proteome</keyword>
<evidence type="ECO:0000256" key="4">
    <source>
        <dbReference type="ARBA" id="ARBA00023136"/>
    </source>
</evidence>
<dbReference type="InterPro" id="IPR051906">
    <property type="entry name" value="TolC-like"/>
</dbReference>
<keyword evidence="5" id="KW-0998">Cell outer membrane</keyword>
<dbReference type="GO" id="GO:0015562">
    <property type="term" value="F:efflux transmembrane transporter activity"/>
    <property type="evidence" value="ECO:0007669"/>
    <property type="project" value="InterPro"/>
</dbReference>
<keyword evidence="3" id="KW-0812">Transmembrane</keyword>
<dbReference type="Proteomes" id="UP001155182">
    <property type="component" value="Unassembled WGS sequence"/>
</dbReference>
<keyword evidence="6" id="KW-0175">Coiled coil</keyword>
<accession>A0A9X2F233</accession>
<dbReference type="PANTHER" id="PTHR30026">
    <property type="entry name" value="OUTER MEMBRANE PROTEIN TOLC"/>
    <property type="match status" value="1"/>
</dbReference>
<sequence>MGNSTIAQQKKLLLDDYYLLARKHNIVVKQVNKSIEARKLNLEAEKQSYLPGIDLLAGYQYLSKPLEINLQTVRDGVVEGSSQQNVNTANEIYKELTGNNLPQSAQDRIYSTSKTLINGIYPNYNPPLSRQDYFTAALGIRQPIYLGGKLSTARDIAQNEYDAGNINLEIAQGGVDFALSVNYLRMMYLNSVLKKEDRIIAVFKQNRDRADELVKNELIPPYLRNWTNVSLTQAQTRKNNINLERKNVELEINKLIGAPLDSALNIQDTLRFVKADLTDQSAVNSFWMQNPAFKAIENKTSLAQSTVKASRSLQLPNIFAIGNVNLYQKDLPVTTPPWLIGIEMQWTLFSGFRNTKKVNATKKLVEEAQLAEENTKSFLQTQLQVSRNKLEALTNDISALDTARAQAAITTSMVRERLNNDFATVKDVNDAILMEEEIEKAYYVTVLGYYLALADYFNLLGTPQRITAYIQ</sequence>
<dbReference type="GO" id="GO:1990281">
    <property type="term" value="C:efflux pump complex"/>
    <property type="evidence" value="ECO:0007669"/>
    <property type="project" value="TreeGrafter"/>
</dbReference>
<evidence type="ECO:0000313" key="7">
    <source>
        <dbReference type="EMBL" id="MCO4293252.1"/>
    </source>
</evidence>
<gene>
    <name evidence="7" type="ORF">NF867_10285</name>
</gene>
<dbReference type="SUPFAM" id="SSF56954">
    <property type="entry name" value="Outer membrane efflux proteins (OEP)"/>
    <property type="match status" value="1"/>
</dbReference>
<dbReference type="PANTHER" id="PTHR30026:SF20">
    <property type="entry name" value="OUTER MEMBRANE PROTEIN TOLC"/>
    <property type="match status" value="1"/>
</dbReference>
<name>A0A9X2F233_9SPHI</name>
<evidence type="ECO:0000313" key="8">
    <source>
        <dbReference type="Proteomes" id="UP001155182"/>
    </source>
</evidence>
<keyword evidence="2" id="KW-1134">Transmembrane beta strand</keyword>